<evidence type="ECO:0000256" key="3">
    <source>
        <dbReference type="ARBA" id="ARBA00023015"/>
    </source>
</evidence>
<dbReference type="InterPro" id="IPR036388">
    <property type="entry name" value="WH-like_DNA-bd_sf"/>
</dbReference>
<proteinExistence type="inferred from homology"/>
<dbReference type="CDD" id="cd15831">
    <property type="entry name" value="BTAD"/>
    <property type="match status" value="1"/>
</dbReference>
<organism evidence="8 9">
    <name type="scientific">Nocardia terpenica</name>
    <dbReference type="NCBI Taxonomy" id="455432"/>
    <lineage>
        <taxon>Bacteria</taxon>
        <taxon>Bacillati</taxon>
        <taxon>Actinomycetota</taxon>
        <taxon>Actinomycetes</taxon>
        <taxon>Mycobacteriales</taxon>
        <taxon>Nocardiaceae</taxon>
        <taxon>Nocardia</taxon>
    </lineage>
</organism>
<dbReference type="Gene3D" id="1.10.8.430">
    <property type="entry name" value="Helical domain of apoptotic protease-activating factors"/>
    <property type="match status" value="1"/>
</dbReference>
<keyword evidence="5" id="KW-0804">Transcription</keyword>
<keyword evidence="3" id="KW-0805">Transcription regulation</keyword>
<dbReference type="PANTHER" id="PTHR35807">
    <property type="entry name" value="TRANSCRIPTIONAL REGULATOR REDD-RELATED"/>
    <property type="match status" value="1"/>
</dbReference>
<dbReference type="InterPro" id="IPR011990">
    <property type="entry name" value="TPR-like_helical_dom_sf"/>
</dbReference>
<accession>A0A291RDC9</accession>
<reference evidence="8 9" key="1">
    <citation type="submission" date="2017-10" db="EMBL/GenBank/DDBJ databases">
        <title>Comparative genomics between pathogenic Norcardia.</title>
        <authorList>
            <person name="Zeng L."/>
        </authorList>
    </citation>
    <scope>NUCLEOTIDE SEQUENCE [LARGE SCALE GENOMIC DNA]</scope>
    <source>
        <strain evidence="8 9">NC_YFY_NT001</strain>
    </source>
</reference>
<dbReference type="InterPro" id="IPR005158">
    <property type="entry name" value="BTAD"/>
</dbReference>
<dbReference type="RefSeq" id="WP_098692611.1">
    <property type="nucleotide sequence ID" value="NZ_CP023778.1"/>
</dbReference>
<dbReference type="Gene3D" id="1.25.40.10">
    <property type="entry name" value="Tetratricopeptide repeat domain"/>
    <property type="match status" value="2"/>
</dbReference>
<dbReference type="InterPro" id="IPR051677">
    <property type="entry name" value="AfsR-DnrI-RedD_regulator"/>
</dbReference>
<dbReference type="InterPro" id="IPR002182">
    <property type="entry name" value="NB-ARC"/>
</dbReference>
<dbReference type="InterPro" id="IPR016032">
    <property type="entry name" value="Sig_transdc_resp-reg_C-effctor"/>
</dbReference>
<dbReference type="Pfam" id="PF00931">
    <property type="entry name" value="NB-ARC"/>
    <property type="match status" value="1"/>
</dbReference>
<name>A0A291RDC9_9NOCA</name>
<dbReference type="Gene3D" id="1.10.10.10">
    <property type="entry name" value="Winged helix-like DNA-binding domain superfamily/Winged helix DNA-binding domain"/>
    <property type="match status" value="1"/>
</dbReference>
<feature type="DNA-binding region" description="OmpR/PhoB-type" evidence="6">
    <location>
        <begin position="1"/>
        <end position="98"/>
    </location>
</feature>
<dbReference type="Gene3D" id="3.40.50.300">
    <property type="entry name" value="P-loop containing nucleotide triphosphate hydrolases"/>
    <property type="match status" value="1"/>
</dbReference>
<evidence type="ECO:0000256" key="5">
    <source>
        <dbReference type="ARBA" id="ARBA00023163"/>
    </source>
</evidence>
<evidence type="ECO:0000313" key="9">
    <source>
        <dbReference type="Proteomes" id="UP000221961"/>
    </source>
</evidence>
<feature type="domain" description="OmpR/PhoB-type" evidence="7">
    <location>
        <begin position="1"/>
        <end position="98"/>
    </location>
</feature>
<protein>
    <recommendedName>
        <fullName evidence="7">OmpR/PhoB-type domain-containing protein</fullName>
    </recommendedName>
</protein>
<dbReference type="Proteomes" id="UP000221961">
    <property type="component" value="Chromosome"/>
</dbReference>
<dbReference type="SMART" id="SM00862">
    <property type="entry name" value="Trans_reg_C"/>
    <property type="match status" value="1"/>
</dbReference>
<evidence type="ECO:0000313" key="8">
    <source>
        <dbReference type="EMBL" id="ATL65309.1"/>
    </source>
</evidence>
<evidence type="ECO:0000256" key="4">
    <source>
        <dbReference type="ARBA" id="ARBA00023125"/>
    </source>
</evidence>
<dbReference type="GO" id="GO:0006355">
    <property type="term" value="P:regulation of DNA-templated transcription"/>
    <property type="evidence" value="ECO:0007669"/>
    <property type="project" value="InterPro"/>
</dbReference>
<dbReference type="KEGG" id="ntp:CRH09_02800"/>
<dbReference type="AlphaFoldDB" id="A0A291RDC9"/>
<dbReference type="GeneID" id="88356361"/>
<comment type="similarity">
    <text evidence="1">Belongs to the AfsR/DnrI/RedD regulatory family.</text>
</comment>
<keyword evidence="2" id="KW-0677">Repeat</keyword>
<evidence type="ECO:0000256" key="2">
    <source>
        <dbReference type="ARBA" id="ARBA00022737"/>
    </source>
</evidence>
<dbReference type="PANTHER" id="PTHR35807:SF1">
    <property type="entry name" value="TRANSCRIPTIONAL REGULATOR REDD"/>
    <property type="match status" value="1"/>
</dbReference>
<dbReference type="InterPro" id="IPR001867">
    <property type="entry name" value="OmpR/PhoB-type_DNA-bd"/>
</dbReference>
<dbReference type="InterPro" id="IPR027417">
    <property type="entry name" value="P-loop_NTPase"/>
</dbReference>
<dbReference type="InterPro" id="IPR042197">
    <property type="entry name" value="Apaf_helical"/>
</dbReference>
<evidence type="ECO:0000256" key="6">
    <source>
        <dbReference type="PROSITE-ProRule" id="PRU01091"/>
    </source>
</evidence>
<dbReference type="SUPFAM" id="SSF52540">
    <property type="entry name" value="P-loop containing nucleoside triphosphate hydrolases"/>
    <property type="match status" value="1"/>
</dbReference>
<sequence>MLRFAVLGEVRAWHGERPLDLGPKQRRAVLAALLLRRGHSATVPDLIDDVWGKRATSTAVGALRNHILHLRRALEPDRAAGVAPSVLVGFAGGYALRVPPGVIDVELVDRYVAEAEAAESDAAAELLAAALRLWEGTPLAGLPGPHAERLRAQLLERRLAVLERRIEVDLRLGRCAAVIAELQPLTAEHPLREQTRELLMTALYHAGRQAEALEVYADTRRALIDRLGIEPGPRLTELHRQILRAELAPLRPASAAPERVVRAAQLPADIVDFTGRDDCVRRLVDRLTSTGHGAVAVCAIAGMGGVGKSTLAVHVAHRVREHFPDGQLHVDLHGVERPPGTPADTLGDFLRALGVPEGEIAATPQQRAAQFRSELDGKRVLVLLDNARDAEQVASLIPGTAGSAVLITSRSALPELPGVLSVRLAEMSTEEALVLLARIVGAERVAAELEAATAVTRACGRLPLAVRIIGARLATRPRWTVASIAERLADEHQRLDLLRTGELAVAAVFRLGYDQLDPQQATAFRLLAMPEVEDLPLAGAAAVLDLDLAAAEELCESLVDLSLLDSIAAGRYGYHDLLRLFALELEPDAEADTVARLIDFYLATMKNLLAVCNPGTRLPSYLRPTRVRGLSFGSGSDAQAWLNAERLNLIALFRQSARLGGQALAMSADVAWAMAELIDAGPNAQELGRALTDLLDAALRAGDRDLECRARVALGSVLTYALARMRSGRDHQRIALSLGGESGDDARLRLTAFAAQLLASSTRMGVEAAASLGHAERAIRLARRIGDPAVECACLIHAAKTLSDAGRYDESAEHAVRGRELARRMGNLGLEAMATHELGAAAAFRGEHERAIELCLHAVEVARRSGMRLRVGFALGRLAQVYMVAGRLELAEPRAAEAVRNVTQAAGPLHRARILLLHALILEGMGRADAAQRVLRNTAEIVAELDDVHLVHERVDEELEAPVLAILRDHLDAVLAARASR</sequence>
<dbReference type="PROSITE" id="PS51755">
    <property type="entry name" value="OMPR_PHOB"/>
    <property type="match status" value="1"/>
</dbReference>
<dbReference type="SUPFAM" id="SSF48452">
    <property type="entry name" value="TPR-like"/>
    <property type="match status" value="2"/>
</dbReference>
<evidence type="ECO:0000259" key="7">
    <source>
        <dbReference type="PROSITE" id="PS51755"/>
    </source>
</evidence>
<dbReference type="GO" id="GO:0000160">
    <property type="term" value="P:phosphorelay signal transduction system"/>
    <property type="evidence" value="ECO:0007669"/>
    <property type="project" value="InterPro"/>
</dbReference>
<dbReference type="PRINTS" id="PR00364">
    <property type="entry name" value="DISEASERSIST"/>
</dbReference>
<dbReference type="GO" id="GO:0003677">
    <property type="term" value="F:DNA binding"/>
    <property type="evidence" value="ECO:0007669"/>
    <property type="project" value="UniProtKB-UniRule"/>
</dbReference>
<dbReference type="Pfam" id="PF03704">
    <property type="entry name" value="BTAD"/>
    <property type="match status" value="1"/>
</dbReference>
<dbReference type="GO" id="GO:0043531">
    <property type="term" value="F:ADP binding"/>
    <property type="evidence" value="ECO:0007669"/>
    <property type="project" value="InterPro"/>
</dbReference>
<keyword evidence="4 6" id="KW-0238">DNA-binding</keyword>
<evidence type="ECO:0000256" key="1">
    <source>
        <dbReference type="ARBA" id="ARBA00005820"/>
    </source>
</evidence>
<dbReference type="SMART" id="SM01043">
    <property type="entry name" value="BTAD"/>
    <property type="match status" value="1"/>
</dbReference>
<gene>
    <name evidence="8" type="ORF">CRH09_02800</name>
</gene>
<dbReference type="EMBL" id="CP023778">
    <property type="protein sequence ID" value="ATL65309.1"/>
    <property type="molecule type" value="Genomic_DNA"/>
</dbReference>
<dbReference type="SUPFAM" id="SSF46894">
    <property type="entry name" value="C-terminal effector domain of the bipartite response regulators"/>
    <property type="match status" value="1"/>
</dbReference>